<proteinExistence type="predicted"/>
<comment type="caution">
    <text evidence="2">The sequence shown here is derived from an EMBL/GenBank/DDBJ whole genome shotgun (WGS) entry which is preliminary data.</text>
</comment>
<reference evidence="2 3" key="1">
    <citation type="submission" date="2017-11" db="EMBL/GenBank/DDBJ databases">
        <title>Genomic Encyclopedia of Archaeal and Bacterial Type Strains, Phase II (KMG-II): From Individual Species to Whole Genera.</title>
        <authorList>
            <person name="Goeker M."/>
        </authorList>
    </citation>
    <scope>NUCLEOTIDE SEQUENCE [LARGE SCALE GENOMIC DNA]</scope>
    <source>
        <strain evidence="2 3">DSM 27763</strain>
    </source>
</reference>
<sequence>MVPMGRPTRVIPASGARHLAVCEWGVPTGYPVFWLHGTPGSRYTRHDSSVYTEAGARVITYDRPGYGQSTRDRGRDIAAAAHDIAAIAATLRLDEFAVAGRSGGGPHALAAAALLPDRVSRCASVVGVGPWDAKDLDWLGGMTQGNVDEYTWAAEGESILHERMEPRCREIVRAMAAGEGLGKNYELSPDDRATAADIGHRAMLSQAVQEAFRCGIWGLVDDDLAFTRPWGFAPDDVEAPTQVWYGTEDTLVGTQHGTWLLEHVPKAEGRVMEGGHLTLEYRADELMNWLANG</sequence>
<dbReference type="GO" id="GO:0003824">
    <property type="term" value="F:catalytic activity"/>
    <property type="evidence" value="ECO:0007669"/>
    <property type="project" value="UniProtKB-ARBA"/>
</dbReference>
<dbReference type="InterPro" id="IPR029058">
    <property type="entry name" value="AB_hydrolase_fold"/>
</dbReference>
<evidence type="ECO:0000313" key="2">
    <source>
        <dbReference type="EMBL" id="PJJ57057.1"/>
    </source>
</evidence>
<evidence type="ECO:0000313" key="3">
    <source>
        <dbReference type="Proteomes" id="UP000230842"/>
    </source>
</evidence>
<dbReference type="Gene3D" id="3.40.50.1820">
    <property type="entry name" value="alpha/beta hydrolase"/>
    <property type="match status" value="1"/>
</dbReference>
<organism evidence="2 3">
    <name type="scientific">Mumia flava</name>
    <dbReference type="NCBI Taxonomy" id="1348852"/>
    <lineage>
        <taxon>Bacteria</taxon>
        <taxon>Bacillati</taxon>
        <taxon>Actinomycetota</taxon>
        <taxon>Actinomycetes</taxon>
        <taxon>Propionibacteriales</taxon>
        <taxon>Nocardioidaceae</taxon>
        <taxon>Mumia</taxon>
    </lineage>
</organism>
<accession>A0A2M9BGG4</accession>
<dbReference type="PANTHER" id="PTHR43433">
    <property type="entry name" value="HYDROLASE, ALPHA/BETA FOLD FAMILY PROTEIN"/>
    <property type="match status" value="1"/>
</dbReference>
<protein>
    <submittedName>
        <fullName evidence="2">Pimeloyl-ACP methyl ester carboxylesterase</fullName>
    </submittedName>
</protein>
<dbReference type="PANTHER" id="PTHR43433:SF10">
    <property type="entry name" value="AB HYDROLASE-1 DOMAIN-CONTAINING PROTEIN"/>
    <property type="match status" value="1"/>
</dbReference>
<dbReference type="SUPFAM" id="SSF53474">
    <property type="entry name" value="alpha/beta-Hydrolases"/>
    <property type="match status" value="1"/>
</dbReference>
<dbReference type="PRINTS" id="PR00111">
    <property type="entry name" value="ABHYDROLASE"/>
</dbReference>
<gene>
    <name evidence="2" type="ORF">CLV56_1277</name>
</gene>
<dbReference type="Pfam" id="PF00561">
    <property type="entry name" value="Abhydrolase_1"/>
    <property type="match status" value="1"/>
</dbReference>
<feature type="domain" description="AB hydrolase-1" evidence="1">
    <location>
        <begin position="31"/>
        <end position="142"/>
    </location>
</feature>
<evidence type="ECO:0000259" key="1">
    <source>
        <dbReference type="Pfam" id="PF00561"/>
    </source>
</evidence>
<dbReference type="Proteomes" id="UP000230842">
    <property type="component" value="Unassembled WGS sequence"/>
</dbReference>
<name>A0A2M9BGG4_9ACTN</name>
<dbReference type="InterPro" id="IPR050471">
    <property type="entry name" value="AB_hydrolase"/>
</dbReference>
<keyword evidence="3" id="KW-1185">Reference proteome</keyword>
<dbReference type="InterPro" id="IPR000073">
    <property type="entry name" value="AB_hydrolase_1"/>
</dbReference>
<dbReference type="EMBL" id="PGEZ01000001">
    <property type="protein sequence ID" value="PJJ57057.1"/>
    <property type="molecule type" value="Genomic_DNA"/>
</dbReference>
<dbReference type="AlphaFoldDB" id="A0A2M9BGG4"/>